<dbReference type="InterPro" id="IPR048341">
    <property type="entry name" value="DUF1285_N"/>
</dbReference>
<dbReference type="Gene3D" id="3.10.540.10">
    <property type="entry name" value="duf1285 like domain"/>
    <property type="match status" value="1"/>
</dbReference>
<name>A0A0F7K4U7_9GAMM</name>
<dbReference type="PIRSF" id="PIRSF029557">
    <property type="entry name" value="UCP029557"/>
    <property type="match status" value="1"/>
</dbReference>
<dbReference type="EMBL" id="CP011412">
    <property type="protein sequence ID" value="AKH22250.1"/>
    <property type="molecule type" value="Genomic_DNA"/>
</dbReference>
<keyword evidence="4" id="KW-1185">Reference proteome</keyword>
<dbReference type="KEGG" id="seds:AAY24_12420"/>
<evidence type="ECO:0000313" key="3">
    <source>
        <dbReference type="EMBL" id="AKH22250.1"/>
    </source>
</evidence>
<dbReference type="InterPro" id="IPR023361">
    <property type="entry name" value="DUF1285_beta_roll_sf"/>
</dbReference>
<dbReference type="Pfam" id="PF06938">
    <property type="entry name" value="DUF1285_N"/>
    <property type="match status" value="1"/>
</dbReference>
<dbReference type="InterPro" id="IPR048342">
    <property type="entry name" value="DUF1285_C"/>
</dbReference>
<dbReference type="Gene3D" id="2.30.270.10">
    <property type="entry name" value="duf1285 protein"/>
    <property type="match status" value="1"/>
</dbReference>
<dbReference type="AlphaFoldDB" id="A0A0F7K4U7"/>
<proteinExistence type="predicted"/>
<feature type="domain" description="DUF1285" evidence="1">
    <location>
        <begin position="17"/>
        <end position="80"/>
    </location>
</feature>
<evidence type="ECO:0000259" key="1">
    <source>
        <dbReference type="Pfam" id="PF06938"/>
    </source>
</evidence>
<evidence type="ECO:0000259" key="2">
    <source>
        <dbReference type="Pfam" id="PF21028"/>
    </source>
</evidence>
<reference evidence="3 4" key="1">
    <citation type="journal article" date="2015" name="Genome Announc.">
        <title>Complete Genome Sequence of Sedimenticola thiotaurini Strain SIP-G1, a Polyphosphate- and Polyhydroxyalkanoate-Accumulating Sulfur-Oxidizing Gammaproteobacterium Isolated from Salt Marsh Sediments.</title>
        <authorList>
            <person name="Flood B.E."/>
            <person name="Jones D.S."/>
            <person name="Bailey J.V."/>
        </authorList>
    </citation>
    <scope>NUCLEOTIDE SEQUENCE [LARGE SCALE GENOMIC DNA]</scope>
    <source>
        <strain evidence="3 4">SIP-G1</strain>
    </source>
</reference>
<dbReference type="Proteomes" id="UP000034410">
    <property type="component" value="Chromosome"/>
</dbReference>
<accession>A0A0F7K4U7</accession>
<protein>
    <recommendedName>
        <fullName evidence="5">DUF1285 domain-containing protein</fullName>
    </recommendedName>
</protein>
<evidence type="ECO:0008006" key="5">
    <source>
        <dbReference type="Google" id="ProtNLM"/>
    </source>
</evidence>
<dbReference type="PATRIC" id="fig|1543721.4.peg.2569"/>
<feature type="domain" description="DUF1285" evidence="2">
    <location>
        <begin position="81"/>
        <end position="174"/>
    </location>
</feature>
<evidence type="ECO:0000313" key="4">
    <source>
        <dbReference type="Proteomes" id="UP000034410"/>
    </source>
</evidence>
<dbReference type="Pfam" id="PF21028">
    <property type="entry name" value="DUF1285_C"/>
    <property type="match status" value="1"/>
</dbReference>
<gene>
    <name evidence="3" type="ORF">AAY24_12420</name>
</gene>
<sequence length="179" mass="20418">MLAQIETREANSTARQPWNPAHCGDVDIRIASDGTWYHEGRPFQREQLVKLFASVLRREADGHYYLLTPAEKMRIQVDDAPFVAVQLEQIPEPEPSLLFTTNLGEQVVADADHPIRVEFDPATGEPRPYIHFRDNLDALINRSVYLELVELGELFEQHGRRHLGVTSQGVRFDLGCIDE</sequence>
<dbReference type="InterPro" id="IPR010707">
    <property type="entry name" value="DUF1285"/>
</dbReference>
<organism evidence="3 4">
    <name type="scientific">Sedimenticola thiotaurini</name>
    <dbReference type="NCBI Taxonomy" id="1543721"/>
    <lineage>
        <taxon>Bacteria</taxon>
        <taxon>Pseudomonadati</taxon>
        <taxon>Pseudomonadota</taxon>
        <taxon>Gammaproteobacteria</taxon>
        <taxon>Chromatiales</taxon>
        <taxon>Sedimenticolaceae</taxon>
        <taxon>Sedimenticola</taxon>
    </lineage>
</organism>